<dbReference type="EMBL" id="MBAD02000682">
    <property type="protein sequence ID" value="RLN64090.1"/>
    <property type="molecule type" value="Genomic_DNA"/>
</dbReference>
<accession>A0A3F2RRF4</accession>
<dbReference type="OrthoDB" id="6407410at2759"/>
<evidence type="ECO:0000313" key="5">
    <source>
        <dbReference type="Proteomes" id="UP000284657"/>
    </source>
</evidence>
<dbReference type="GO" id="GO:0051762">
    <property type="term" value="P:sesquiterpene biosynthetic process"/>
    <property type="evidence" value="ECO:0007669"/>
    <property type="project" value="TreeGrafter"/>
</dbReference>
<dbReference type="PANTHER" id="PTHR31045">
    <property type="entry name" value="PLAC8 FAMILY PROTEIN-RELATED"/>
    <property type="match status" value="1"/>
</dbReference>
<protein>
    <submittedName>
        <fullName evidence="2">Uncharacterized protein</fullName>
    </submittedName>
</protein>
<feature type="transmembrane region" description="Helical" evidence="1">
    <location>
        <begin position="75"/>
        <end position="96"/>
    </location>
</feature>
<dbReference type="AlphaFoldDB" id="A0A3F2RRF4"/>
<reference evidence="4 5" key="1">
    <citation type="submission" date="2018-07" db="EMBL/GenBank/DDBJ databases">
        <title>Genome sequencing of oomycete isolates from Chile give support for New Zealand origin for Phytophthora kernoviae and make available the first Nothophytophthora sp. genome.</title>
        <authorList>
            <person name="Studholme D.J."/>
            <person name="Sanfuentes E."/>
            <person name="Panda P."/>
            <person name="Hill R."/>
            <person name="Sambles C."/>
            <person name="Grant M."/>
            <person name="Williams N.M."/>
            <person name="Mcdougal R.L."/>
        </authorList>
    </citation>
    <scope>NUCLEOTIDE SEQUENCE [LARGE SCALE GENOMIC DNA]</scope>
    <source>
        <strain evidence="2">Chile6</strain>
        <strain evidence="3">Chile7</strain>
    </source>
</reference>
<gene>
    <name evidence="3" type="ORF">BBJ29_003413</name>
    <name evidence="2" type="ORF">BBP00_00005084</name>
</gene>
<evidence type="ECO:0000313" key="3">
    <source>
        <dbReference type="EMBL" id="RLN64090.1"/>
    </source>
</evidence>
<keyword evidence="1" id="KW-0472">Membrane</keyword>
<evidence type="ECO:0000313" key="2">
    <source>
        <dbReference type="EMBL" id="RLN61938.1"/>
    </source>
</evidence>
<feature type="transmembrane region" description="Helical" evidence="1">
    <location>
        <begin position="30"/>
        <end position="55"/>
    </location>
</feature>
<dbReference type="InterPro" id="IPR021369">
    <property type="entry name" value="DUF2985"/>
</dbReference>
<dbReference type="Proteomes" id="UP000277300">
    <property type="component" value="Unassembled WGS sequence"/>
</dbReference>
<keyword evidence="1" id="KW-0812">Transmembrane</keyword>
<name>A0A3F2RRF4_9STRA</name>
<dbReference type="EMBL" id="MBDO02000138">
    <property type="protein sequence ID" value="RLN61938.1"/>
    <property type="molecule type" value="Genomic_DNA"/>
</dbReference>
<evidence type="ECO:0000256" key="1">
    <source>
        <dbReference type="SAM" id="Phobius"/>
    </source>
</evidence>
<comment type="caution">
    <text evidence="2">The sequence shown here is derived from an EMBL/GenBank/DDBJ whole genome shotgun (WGS) entry which is preliminary data.</text>
</comment>
<dbReference type="PANTHER" id="PTHR31045:SF30">
    <property type="entry name" value="PLAC8 FAMILY PROTEIN"/>
    <property type="match status" value="1"/>
</dbReference>
<organism evidence="2 4">
    <name type="scientific">Phytophthora kernoviae</name>
    <dbReference type="NCBI Taxonomy" id="325452"/>
    <lineage>
        <taxon>Eukaryota</taxon>
        <taxon>Sar</taxon>
        <taxon>Stramenopiles</taxon>
        <taxon>Oomycota</taxon>
        <taxon>Peronosporomycetes</taxon>
        <taxon>Peronosporales</taxon>
        <taxon>Peronosporaceae</taxon>
        <taxon>Phytophthora</taxon>
    </lineage>
</organism>
<evidence type="ECO:0000313" key="4">
    <source>
        <dbReference type="Proteomes" id="UP000277300"/>
    </source>
</evidence>
<dbReference type="Pfam" id="PF11204">
    <property type="entry name" value="DUF2985"/>
    <property type="match status" value="1"/>
</dbReference>
<keyword evidence="1" id="KW-1133">Transmembrane helix</keyword>
<dbReference type="Proteomes" id="UP000284657">
    <property type="component" value="Unassembled WGS sequence"/>
</dbReference>
<proteinExistence type="predicted"/>
<feature type="transmembrane region" description="Helical" evidence="1">
    <location>
        <begin position="189"/>
        <end position="209"/>
    </location>
</feature>
<feature type="transmembrane region" description="Helical" evidence="1">
    <location>
        <begin position="215"/>
        <end position="238"/>
    </location>
</feature>
<sequence>MIILWTVTVTVPTMSSVSEKSVKRQMYLWIAYNVVLYAAIVVSGAILFMVMVGMVTVGGGDNDVKDDWIEVNSQILNGVFTWMAVTNHPFFLFRLIMTVRVLGIRRWSWTAAIQKRIRAARYLSRHFPLVFVDTAIDRRNKTQRTEARDGGVDEGGGDDEGYVDLAVEAERVEEIAYLRGDAENLRNTFVMLNWNCIFQYPIAAVMWAYDANSRPGYVIGIFLPISFLCNFGGQYRIFKLNKAIKARRSAGVEGPGTAPHGPTISSM</sequence>
<dbReference type="GO" id="GO:0009975">
    <property type="term" value="F:cyclase activity"/>
    <property type="evidence" value="ECO:0007669"/>
    <property type="project" value="TreeGrafter"/>
</dbReference>